<gene>
    <name evidence="2" type="ORF">MEDL_40529</name>
</gene>
<sequence>MDPVHTKLDDVEVQDYTSMDEDNTPVKDNQNTNYDNLSENTSDSDNTSKSDNILIVENSTAMSRPKRTKKLPARFKDNNFIHFSEVDVSSESTSAKHFVKREKEIINGNISSDAVIDYYDNWADNGYDEQVSPKVYRGPQMTAETVASLFDTSARDNIEVLDVGAGTGLVATEICLSIYKGFEELSAMNKSFDGKVVITKRADYGEPKYEQSLISVMKELEVNGKWKKTLEIPVPDYCYDNIGVTYVFTVQ</sequence>
<dbReference type="SUPFAM" id="SSF53335">
    <property type="entry name" value="S-adenosyl-L-methionine-dependent methyltransferases"/>
    <property type="match status" value="1"/>
</dbReference>
<feature type="compositionally biased region" description="Basic and acidic residues" evidence="1">
    <location>
        <begin position="1"/>
        <end position="10"/>
    </location>
</feature>
<proteinExistence type="predicted"/>
<reference evidence="2" key="1">
    <citation type="submission" date="2021-03" db="EMBL/GenBank/DDBJ databases">
        <authorList>
            <person name="Bekaert M."/>
        </authorList>
    </citation>
    <scope>NUCLEOTIDE SEQUENCE</scope>
</reference>
<accession>A0A8S3TAT6</accession>
<organism evidence="2 3">
    <name type="scientific">Mytilus edulis</name>
    <name type="common">Blue mussel</name>
    <dbReference type="NCBI Taxonomy" id="6550"/>
    <lineage>
        <taxon>Eukaryota</taxon>
        <taxon>Metazoa</taxon>
        <taxon>Spiralia</taxon>
        <taxon>Lophotrochozoa</taxon>
        <taxon>Mollusca</taxon>
        <taxon>Bivalvia</taxon>
        <taxon>Autobranchia</taxon>
        <taxon>Pteriomorphia</taxon>
        <taxon>Mytilida</taxon>
        <taxon>Mytiloidea</taxon>
        <taxon>Mytilidae</taxon>
        <taxon>Mytilinae</taxon>
        <taxon>Mytilus</taxon>
    </lineage>
</organism>
<protein>
    <submittedName>
        <fullName evidence="2">Uncharacterized protein</fullName>
    </submittedName>
</protein>
<dbReference type="AlphaFoldDB" id="A0A8S3TAT6"/>
<comment type="caution">
    <text evidence="2">The sequence shown here is derived from an EMBL/GenBank/DDBJ whole genome shotgun (WGS) entry which is preliminary data.</text>
</comment>
<dbReference type="EMBL" id="CAJPWZ010001966">
    <property type="protein sequence ID" value="CAG2227502.1"/>
    <property type="molecule type" value="Genomic_DNA"/>
</dbReference>
<dbReference type="OrthoDB" id="3647at2759"/>
<dbReference type="Proteomes" id="UP000683360">
    <property type="component" value="Unassembled WGS sequence"/>
</dbReference>
<name>A0A8S3TAT6_MYTED</name>
<feature type="compositionally biased region" description="Low complexity" evidence="1">
    <location>
        <begin position="35"/>
        <end position="52"/>
    </location>
</feature>
<evidence type="ECO:0000313" key="2">
    <source>
        <dbReference type="EMBL" id="CAG2227502.1"/>
    </source>
</evidence>
<evidence type="ECO:0000256" key="1">
    <source>
        <dbReference type="SAM" id="MobiDB-lite"/>
    </source>
</evidence>
<feature type="region of interest" description="Disordered" evidence="1">
    <location>
        <begin position="1"/>
        <end position="52"/>
    </location>
</feature>
<evidence type="ECO:0000313" key="3">
    <source>
        <dbReference type="Proteomes" id="UP000683360"/>
    </source>
</evidence>
<dbReference type="InterPro" id="IPR029063">
    <property type="entry name" value="SAM-dependent_MTases_sf"/>
</dbReference>
<keyword evidence="3" id="KW-1185">Reference proteome</keyword>